<dbReference type="InterPro" id="IPR001214">
    <property type="entry name" value="SET_dom"/>
</dbReference>
<dbReference type="Pfam" id="PF00856">
    <property type="entry name" value="SET"/>
    <property type="match status" value="1"/>
</dbReference>
<dbReference type="InterPro" id="IPR046341">
    <property type="entry name" value="SET_dom_sf"/>
</dbReference>
<dbReference type="SUPFAM" id="SSF82199">
    <property type="entry name" value="SET domain"/>
    <property type="match status" value="1"/>
</dbReference>
<organism evidence="3 4">
    <name type="scientific">Plasmodium vivax India VII</name>
    <dbReference type="NCBI Taxonomy" id="1077284"/>
    <lineage>
        <taxon>Eukaryota</taxon>
        <taxon>Sar</taxon>
        <taxon>Alveolata</taxon>
        <taxon>Apicomplexa</taxon>
        <taxon>Aconoidasida</taxon>
        <taxon>Haemosporida</taxon>
        <taxon>Plasmodiidae</taxon>
        <taxon>Plasmodium</taxon>
        <taxon>Plasmodium (Plasmodium)</taxon>
    </lineage>
</organism>
<dbReference type="CDD" id="cd20071">
    <property type="entry name" value="SET_SMYD"/>
    <property type="match status" value="1"/>
</dbReference>
<evidence type="ECO:0000256" key="1">
    <source>
        <dbReference type="SAM" id="MobiDB-lite"/>
    </source>
</evidence>
<dbReference type="PROSITE" id="PS50280">
    <property type="entry name" value="SET"/>
    <property type="match status" value="1"/>
</dbReference>
<feature type="compositionally biased region" description="Basic and acidic residues" evidence="1">
    <location>
        <begin position="136"/>
        <end position="152"/>
    </location>
</feature>
<feature type="region of interest" description="Disordered" evidence="1">
    <location>
        <begin position="252"/>
        <end position="282"/>
    </location>
</feature>
<dbReference type="Proteomes" id="UP000053562">
    <property type="component" value="Unassembled WGS sequence"/>
</dbReference>
<feature type="compositionally biased region" description="Polar residues" evidence="1">
    <location>
        <begin position="798"/>
        <end position="814"/>
    </location>
</feature>
<dbReference type="AlphaFoldDB" id="A0A0J9SEK0"/>
<sequence>MADNPNEVEFCSRVIKWQGKNDERKNSQPNERSPKVWLDYYNDVVRDDLKDVKANTLFNVKIDILSKRICPKNKTSALLLHNPFDFNLKKAHQGNEGKGHSGGRSPHNGGRTERKKQINFEDLVWNNELKRYDVKVERADGGQRSKQGEQHKQGKRSGTRRQGANYANCANGTRRSNSCVELDSRAGAISHQRRSGTSQAKDTRLSGAGGLEACQQKNSPVATPAPPVEAPGGRGCVCPGVPPNEYLSGYPNEYLSGYPSEHPSQHPSANPNERPGAYPTAHPSVYYSADPNSYTSVYPSECHSAYHSGHHRADHIAHQSADPGAFLAAYQRGYHSAQPSTYTSPNYNGAAATYPIAATPNVAHQIEESLKNMILAKSQALKNETMRNNHGENILMVQDEKTGRVKIVANKRIEIGQVIFIEECVLETSILLEHLWETFNSLDNEQRRKLDRICEYMNLGRGHMGGAPTEEVAEADVAAAEELPKPGGNMIDAGAHTTGQGRVISYCRSGEYTHEECSRRMAHGTPTGSQTQNSGEEEKKKLTNGKLVHDLIKFETFTDILKNSFISPKDKTKIMLFQYASLLNHSCFPNASYSYIDINKICFISMRTISRYEEITISLIDELYASIHHRRGKLSEVKNDTCFCNRCSQIVDEERHILCPLCKYSYVRKGGNPKYLENGYHHGGGNVNQWGDVSQSPSLGAFQGGAIQRGQTHKQVMSPHEEKVGTHRGESPSGYASSRKEKVPLQREVTERPYLSPQGGEGITGCYSGRPNKVGGITKKNVKKKEINSEEEPPMRSASKNAKAQSSTYTQKGMSNERIPPWEDTPTGASPPLGQFNMFKFEQGLNIGNLLMLIWDSQNERSEIGSCKFHVNEEAWICDTCGEAVSPCALPIESEENFTKEYNLLRDIISSNQFDSDYTVNTIERSLVYVIGILGEKHWLYASFNYLMADLCFSVCCYSLDNSDWEKYLLKGFNSFQNFLWFIQTRSPHSIHTDLVPLVLKFFLVCIYTCNYRTLYEFARAGFLELIRQKYGPWNIPFMCVYLAFQMCYAHINGTLPICREILLVLANMTRVRIFGELPR</sequence>
<reference evidence="3 4" key="1">
    <citation type="submission" date="2011-08" db="EMBL/GenBank/DDBJ databases">
        <title>The Genome Sequence of Plasmodium vivax India VII.</title>
        <authorList>
            <consortium name="The Broad Institute Genome Sequencing Platform"/>
            <consortium name="The Broad Institute Genome Sequencing Center for Infectious Disease"/>
            <person name="Neafsey D."/>
            <person name="Carlton J."/>
            <person name="Barnwell J."/>
            <person name="Collins W."/>
            <person name="Escalante A."/>
            <person name="Mullikin J."/>
            <person name="Saul A."/>
            <person name="Guigo R."/>
            <person name="Camara F."/>
            <person name="Young S.K."/>
            <person name="Zeng Q."/>
            <person name="Gargeya S."/>
            <person name="Fitzgerald M."/>
            <person name="Haas B."/>
            <person name="Abouelleil A."/>
            <person name="Alvarado L."/>
            <person name="Arachchi H.M."/>
            <person name="Berlin A."/>
            <person name="Brown A."/>
            <person name="Chapman S.B."/>
            <person name="Chen Z."/>
            <person name="Dunbar C."/>
            <person name="Freedman E."/>
            <person name="Gearin G."/>
            <person name="Gellesch M."/>
            <person name="Goldberg J."/>
            <person name="Griggs A."/>
            <person name="Gujja S."/>
            <person name="Heiman D."/>
            <person name="Howarth C."/>
            <person name="Larson L."/>
            <person name="Lui A."/>
            <person name="MacDonald P.J.P."/>
            <person name="Montmayeur A."/>
            <person name="Murphy C."/>
            <person name="Neiman D."/>
            <person name="Pearson M."/>
            <person name="Priest M."/>
            <person name="Roberts A."/>
            <person name="Saif S."/>
            <person name="Shea T."/>
            <person name="Shenoy N."/>
            <person name="Sisk P."/>
            <person name="Stolte C."/>
            <person name="Sykes S."/>
            <person name="Wortman J."/>
            <person name="Nusbaum C."/>
            <person name="Birren B."/>
        </authorList>
    </citation>
    <scope>NUCLEOTIDE SEQUENCE [LARGE SCALE GENOMIC DNA]</scope>
    <source>
        <strain evidence="3 4">India VII</strain>
    </source>
</reference>
<evidence type="ECO:0000313" key="4">
    <source>
        <dbReference type="Proteomes" id="UP000053562"/>
    </source>
</evidence>
<dbReference type="OrthoDB" id="1028014at2759"/>
<feature type="region of interest" description="Disordered" evidence="1">
    <location>
        <begin position="90"/>
        <end position="118"/>
    </location>
</feature>
<evidence type="ECO:0000313" key="3">
    <source>
        <dbReference type="EMBL" id="KMZ81365.1"/>
    </source>
</evidence>
<feature type="compositionally biased region" description="Basic and acidic residues" evidence="1">
    <location>
        <begin position="719"/>
        <end position="730"/>
    </location>
</feature>
<gene>
    <name evidence="3" type="ORF">PVIIG_02792</name>
</gene>
<feature type="region of interest" description="Disordered" evidence="1">
    <location>
        <begin position="136"/>
        <end position="174"/>
    </location>
</feature>
<accession>A0A0J9SEK0</accession>
<dbReference type="EMBL" id="KQ234247">
    <property type="protein sequence ID" value="KMZ81365.1"/>
    <property type="molecule type" value="Genomic_DNA"/>
</dbReference>
<dbReference type="PANTHER" id="PTHR12197:SF292">
    <property type="entry name" value="SET DOMAIN-CONTAINING PROTEIN"/>
    <property type="match status" value="1"/>
</dbReference>
<feature type="region of interest" description="Disordered" evidence="1">
    <location>
        <begin position="517"/>
        <end position="542"/>
    </location>
</feature>
<proteinExistence type="predicted"/>
<name>A0A0J9SEK0_PLAVI</name>
<feature type="domain" description="SET" evidence="2">
    <location>
        <begin position="392"/>
        <end position="620"/>
    </location>
</feature>
<dbReference type="PANTHER" id="PTHR12197">
    <property type="entry name" value="HISTONE-LYSINE N-METHYLTRANSFERASE SMYD"/>
    <property type="match status" value="1"/>
</dbReference>
<evidence type="ECO:0000259" key="2">
    <source>
        <dbReference type="PROSITE" id="PS50280"/>
    </source>
</evidence>
<dbReference type="Gene3D" id="2.170.270.10">
    <property type="entry name" value="SET domain"/>
    <property type="match status" value="1"/>
</dbReference>
<feature type="region of interest" description="Disordered" evidence="1">
    <location>
        <begin position="774"/>
        <end position="830"/>
    </location>
</feature>
<feature type="region of interest" description="Disordered" evidence="1">
    <location>
        <begin position="710"/>
        <end position="746"/>
    </location>
</feature>
<protein>
    <recommendedName>
        <fullName evidence="2">SET domain-containing protein</fullName>
    </recommendedName>
</protein>
<dbReference type="InterPro" id="IPR050869">
    <property type="entry name" value="H3K4_H4K5_MeTrfase"/>
</dbReference>